<accession>A0A0X3UXE6</accession>
<evidence type="ECO:0000313" key="1">
    <source>
        <dbReference type="EMBL" id="KUL36562.1"/>
    </source>
</evidence>
<evidence type="ECO:0008006" key="3">
    <source>
        <dbReference type="Google" id="ProtNLM"/>
    </source>
</evidence>
<dbReference type="RefSeq" id="WP_067688456.1">
    <property type="nucleotide sequence ID" value="NZ_LLZH01000085.1"/>
</dbReference>
<evidence type="ECO:0000313" key="2">
    <source>
        <dbReference type="Proteomes" id="UP000053244"/>
    </source>
</evidence>
<proteinExistence type="predicted"/>
<name>A0A0X3UXE6_9ACTN</name>
<reference evidence="1 2" key="1">
    <citation type="submission" date="2015-10" db="EMBL/GenBank/DDBJ databases">
        <authorList>
            <person name="Gilbert D.G."/>
        </authorList>
    </citation>
    <scope>NUCLEOTIDE SEQUENCE [LARGE SCALE GENOMIC DNA]</scope>
    <source>
        <strain evidence="1 2">NRRL B-16712</strain>
    </source>
</reference>
<organism evidence="1 2">
    <name type="scientific">Actinoplanes awajinensis subsp. mycoplanecinus</name>
    <dbReference type="NCBI Taxonomy" id="135947"/>
    <lineage>
        <taxon>Bacteria</taxon>
        <taxon>Bacillati</taxon>
        <taxon>Actinomycetota</taxon>
        <taxon>Actinomycetes</taxon>
        <taxon>Micromonosporales</taxon>
        <taxon>Micromonosporaceae</taxon>
        <taxon>Actinoplanes</taxon>
    </lineage>
</organism>
<sequence>MNPDLDVDADQLRQAAASIAGTAARVREAAAVAPGPIAGPRWVTTDAATTAADAAETRLRELSADLSAAGQLVEETLSAYAEADARAAARLRSTR</sequence>
<dbReference type="AlphaFoldDB" id="A0A0X3UXE6"/>
<gene>
    <name evidence="1" type="ORF">ADL15_11970</name>
</gene>
<dbReference type="Proteomes" id="UP000053244">
    <property type="component" value="Unassembled WGS sequence"/>
</dbReference>
<dbReference type="EMBL" id="LLZH01000085">
    <property type="protein sequence ID" value="KUL36562.1"/>
    <property type="molecule type" value="Genomic_DNA"/>
</dbReference>
<keyword evidence="2" id="KW-1185">Reference proteome</keyword>
<protein>
    <recommendedName>
        <fullName evidence="3">PE domain-containing protein</fullName>
    </recommendedName>
</protein>
<comment type="caution">
    <text evidence="1">The sequence shown here is derived from an EMBL/GenBank/DDBJ whole genome shotgun (WGS) entry which is preliminary data.</text>
</comment>